<dbReference type="PANTHER" id="PTHR31361:SF1">
    <property type="entry name" value="BETA-GLUCAN SYNTHESIS-ASSOCIATED PROTEIN KRE6-RELATED"/>
    <property type="match status" value="1"/>
</dbReference>
<dbReference type="RefSeq" id="XP_009823699.1">
    <property type="nucleotide sequence ID" value="XM_009825397.1"/>
</dbReference>
<keyword evidence="2 6" id="KW-0472">Membrane</keyword>
<dbReference type="InterPro" id="IPR013320">
    <property type="entry name" value="ConA-like_dom_sf"/>
</dbReference>
<keyword evidence="4" id="KW-0961">Cell wall biogenesis/degradation</keyword>
<sequence length="740" mass="82447">MFRMMGHVSVVAVVVLVMVRDSMEEDMGPPTLPTRSGVKTWVDVDTPEHARRKQSSRGDDWQLVMSDEFNRDNRSFVAGEDHLWTALDIPDGVNAALGWYNSSNVYTKDGRLVVRVDEGPRNATYFNQWLEIPAWETRTMHYTGGMLQSWNKFCIQGGLIDVAVKLPGAVDAKSWNPHVRKKVKPTDPITDVRFYPTWPGVWLMGNLGRALFSGSTTRMWPWSFNECDHALAPHQAINACNGSVGFGLNPYQGRGAPELDVLEGGGVGISSSLQIAPGMPDAYRTLPPITTAPYYDVWYCTYTKTCRTPGANLADAPTSMYVNRTHKSWYQGLRYAANLRCPSNRQQKQSFDQVWAARGNITANTYDKTQMSAGQDVHADLGWMDNEKRRWGINANGSMCFAIGNGYTGTFLCDPDSYNPKCAAPRRQGVEPTKQMDSFEYQMDAISANWNINFEAYTTLYRYSLEWVMGPQGYARWMLDDNPIFEVPASSVEKVPQGGATPNPSKLMIEEPLYLIMNIAVAKSWGATPPNVNIGPCRGDPTNPPKYSAAWNLSNNICNSFPMFMEIDYIRIYQDPTRMSVGCDPASHPTKEWIAGHLDKYTNANNPHVVVTGRATCRTDDDCTVDAVAMTGHCRRGRCECLKSYGGPRCTKFIPGPLDGPTVFHSMVLVGVCATLLLVTCVLRAGRMRSACAEAHHRRELRLNADDDDECDDDGSDDHVQGEGSSDDSEGRHHNHSHCF</sequence>
<reference evidence="8" key="1">
    <citation type="submission" date="2013-12" db="EMBL/GenBank/DDBJ databases">
        <title>The Genome Sequence of Aphanomyces astaci APO3.</title>
        <authorList>
            <consortium name="The Broad Institute Genomics Platform"/>
            <person name="Russ C."/>
            <person name="Tyler B."/>
            <person name="van West P."/>
            <person name="Dieguez-Uribeondo J."/>
            <person name="Young S.K."/>
            <person name="Zeng Q."/>
            <person name="Gargeya S."/>
            <person name="Fitzgerald M."/>
            <person name="Abouelleil A."/>
            <person name="Alvarado L."/>
            <person name="Chapman S.B."/>
            <person name="Gainer-Dewar J."/>
            <person name="Goldberg J."/>
            <person name="Griggs A."/>
            <person name="Gujja S."/>
            <person name="Hansen M."/>
            <person name="Howarth C."/>
            <person name="Imamovic A."/>
            <person name="Ireland A."/>
            <person name="Larimer J."/>
            <person name="McCowan C."/>
            <person name="Murphy C."/>
            <person name="Pearson M."/>
            <person name="Poon T.W."/>
            <person name="Priest M."/>
            <person name="Roberts A."/>
            <person name="Saif S."/>
            <person name="Shea T."/>
            <person name="Sykes S."/>
            <person name="Wortman J."/>
            <person name="Nusbaum C."/>
            <person name="Birren B."/>
        </authorList>
    </citation>
    <scope>NUCLEOTIDE SEQUENCE [LARGE SCALE GENOMIC DNA]</scope>
    <source>
        <strain evidence="8">APO3</strain>
    </source>
</reference>
<feature type="chain" id="PRO_5004841541" description="EGF-like domain-containing protein" evidence="7">
    <location>
        <begin position="25"/>
        <end position="740"/>
    </location>
</feature>
<evidence type="ECO:0000256" key="4">
    <source>
        <dbReference type="ARBA" id="ARBA00023316"/>
    </source>
</evidence>
<dbReference type="PANTHER" id="PTHR31361">
    <property type="entry name" value="BETA-GLUCAN SYNTHESIS-ASSOCIATED PROTEIN KRE6-RELATED"/>
    <property type="match status" value="1"/>
</dbReference>
<feature type="region of interest" description="Disordered" evidence="5">
    <location>
        <begin position="26"/>
        <end position="59"/>
    </location>
</feature>
<dbReference type="GO" id="GO:0005789">
    <property type="term" value="C:endoplasmic reticulum membrane"/>
    <property type="evidence" value="ECO:0007669"/>
    <property type="project" value="TreeGrafter"/>
</dbReference>
<evidence type="ECO:0000256" key="3">
    <source>
        <dbReference type="ARBA" id="ARBA00023180"/>
    </source>
</evidence>
<evidence type="ECO:0000256" key="2">
    <source>
        <dbReference type="ARBA" id="ARBA00023136"/>
    </source>
</evidence>
<comment type="subcellular location">
    <subcellularLocation>
        <location evidence="1">Membrane</location>
    </subcellularLocation>
</comment>
<dbReference type="Pfam" id="PF03935">
    <property type="entry name" value="SKN1_KRE6_Sbg1"/>
    <property type="match status" value="3"/>
</dbReference>
<dbReference type="GeneID" id="20803929"/>
<dbReference type="OrthoDB" id="412647at2759"/>
<protein>
    <recommendedName>
        <fullName evidence="9">EGF-like domain-containing protein</fullName>
    </recommendedName>
</protein>
<dbReference type="GO" id="GO:0005886">
    <property type="term" value="C:plasma membrane"/>
    <property type="evidence" value="ECO:0007669"/>
    <property type="project" value="TreeGrafter"/>
</dbReference>
<keyword evidence="6" id="KW-0812">Transmembrane</keyword>
<feature type="transmembrane region" description="Helical" evidence="6">
    <location>
        <begin position="663"/>
        <end position="683"/>
    </location>
</feature>
<name>W4H4G1_APHAT</name>
<dbReference type="VEuPathDB" id="FungiDB:H257_01933"/>
<evidence type="ECO:0000256" key="6">
    <source>
        <dbReference type="SAM" id="Phobius"/>
    </source>
</evidence>
<evidence type="ECO:0000313" key="8">
    <source>
        <dbReference type="EMBL" id="ETV86900.1"/>
    </source>
</evidence>
<gene>
    <name evidence="8" type="ORF">H257_01933</name>
</gene>
<organism evidence="8">
    <name type="scientific">Aphanomyces astaci</name>
    <name type="common">Crayfish plague agent</name>
    <dbReference type="NCBI Taxonomy" id="112090"/>
    <lineage>
        <taxon>Eukaryota</taxon>
        <taxon>Sar</taxon>
        <taxon>Stramenopiles</taxon>
        <taxon>Oomycota</taxon>
        <taxon>Saprolegniomycetes</taxon>
        <taxon>Saprolegniales</taxon>
        <taxon>Verrucalvaceae</taxon>
        <taxon>Aphanomyces</taxon>
    </lineage>
</organism>
<dbReference type="AlphaFoldDB" id="W4H4G1"/>
<dbReference type="STRING" id="112090.W4H4G1"/>
<dbReference type="SUPFAM" id="SSF49899">
    <property type="entry name" value="Concanavalin A-like lectins/glucanases"/>
    <property type="match status" value="1"/>
</dbReference>
<evidence type="ECO:0000256" key="7">
    <source>
        <dbReference type="SAM" id="SignalP"/>
    </source>
</evidence>
<keyword evidence="7" id="KW-0732">Signal</keyword>
<keyword evidence="6" id="KW-1133">Transmembrane helix</keyword>
<dbReference type="GO" id="GO:0071555">
    <property type="term" value="P:cell wall organization"/>
    <property type="evidence" value="ECO:0007669"/>
    <property type="project" value="UniProtKB-KW"/>
</dbReference>
<feature type="signal peptide" evidence="7">
    <location>
        <begin position="1"/>
        <end position="24"/>
    </location>
</feature>
<dbReference type="EMBL" id="KI913116">
    <property type="protein sequence ID" value="ETV86900.1"/>
    <property type="molecule type" value="Genomic_DNA"/>
</dbReference>
<dbReference type="GO" id="GO:0006078">
    <property type="term" value="P:(1-&gt;6)-beta-D-glucan biosynthetic process"/>
    <property type="evidence" value="ECO:0007669"/>
    <property type="project" value="TreeGrafter"/>
</dbReference>
<feature type="compositionally biased region" description="Acidic residues" evidence="5">
    <location>
        <begin position="706"/>
        <end position="716"/>
    </location>
</feature>
<keyword evidence="3" id="KW-0325">Glycoprotein</keyword>
<dbReference type="GO" id="GO:0015926">
    <property type="term" value="F:glucosidase activity"/>
    <property type="evidence" value="ECO:0007669"/>
    <property type="project" value="TreeGrafter"/>
</dbReference>
<evidence type="ECO:0008006" key="9">
    <source>
        <dbReference type="Google" id="ProtNLM"/>
    </source>
</evidence>
<dbReference type="Gene3D" id="2.60.120.200">
    <property type="match status" value="2"/>
</dbReference>
<feature type="region of interest" description="Disordered" evidence="5">
    <location>
        <begin position="706"/>
        <end position="740"/>
    </location>
</feature>
<proteinExistence type="predicted"/>
<accession>W4H4G1</accession>
<evidence type="ECO:0000256" key="5">
    <source>
        <dbReference type="SAM" id="MobiDB-lite"/>
    </source>
</evidence>
<evidence type="ECO:0000256" key="1">
    <source>
        <dbReference type="ARBA" id="ARBA00004370"/>
    </source>
</evidence>
<dbReference type="InterPro" id="IPR005629">
    <property type="entry name" value="Skn1/Kre6/Sbg1"/>
</dbReference>